<reference evidence="1 2" key="1">
    <citation type="submission" date="2014-03" db="EMBL/GenBank/DDBJ databases">
        <title>Bradyrhizobium valentinum sp. nov., isolated from effective nodules of Lupinus mariae-josephae, a lupine endemic of basic-lime soils in Eastern Spain.</title>
        <authorList>
            <person name="Duran D."/>
            <person name="Rey L."/>
            <person name="Navarro A."/>
            <person name="Busquets A."/>
            <person name="Imperial J."/>
            <person name="Ruiz-Argueso T."/>
        </authorList>
    </citation>
    <scope>NUCLEOTIDE SEQUENCE [LARGE SCALE GENOMIC DNA]</scope>
    <source>
        <strain evidence="1 2">LmjM3</strain>
    </source>
</reference>
<dbReference type="EMBL" id="LLXX01000143">
    <property type="protein sequence ID" value="KRR03140.1"/>
    <property type="molecule type" value="Genomic_DNA"/>
</dbReference>
<dbReference type="STRING" id="1518501.CQ10_09705"/>
<dbReference type="AlphaFoldDB" id="A0A0R3L5G6"/>
<comment type="caution">
    <text evidence="1">The sequence shown here is derived from an EMBL/GenBank/DDBJ whole genome shotgun (WGS) entry which is preliminary data.</text>
</comment>
<dbReference type="Proteomes" id="UP000051913">
    <property type="component" value="Unassembled WGS sequence"/>
</dbReference>
<proteinExistence type="predicted"/>
<organism evidence="1 2">
    <name type="scientific">Bradyrhizobium valentinum</name>
    <dbReference type="NCBI Taxonomy" id="1518501"/>
    <lineage>
        <taxon>Bacteria</taxon>
        <taxon>Pseudomonadati</taxon>
        <taxon>Pseudomonadota</taxon>
        <taxon>Alphaproteobacteria</taxon>
        <taxon>Hyphomicrobiales</taxon>
        <taxon>Nitrobacteraceae</taxon>
        <taxon>Bradyrhizobium</taxon>
    </lineage>
</organism>
<accession>A0A0R3L5G6</accession>
<evidence type="ECO:0000313" key="1">
    <source>
        <dbReference type="EMBL" id="KRR03140.1"/>
    </source>
</evidence>
<evidence type="ECO:0000313" key="2">
    <source>
        <dbReference type="Proteomes" id="UP000051913"/>
    </source>
</evidence>
<gene>
    <name evidence="1" type="ORF">CP49_04120</name>
</gene>
<protein>
    <submittedName>
        <fullName evidence="1">Uncharacterized protein</fullName>
    </submittedName>
</protein>
<sequence length="230" mass="25883">MVVGRALTLAVGCLGLVWGFFVLPRSEAADDFRDIESRLLRLERFNRTASTQTLESRAAQSLSACDTHSQRAMLLMEMPLAEAALRAGFTKEFDRHVRSLEARSRLILSCTPRDSFVWLLVFNLEVLHGLLNERSFDALSMSYEASPNEAWISIRRTVVATPLLHIAPEPLRLKIISEFQQLIRHGFADSAARSYLAAPQSIRSLLLTQVELLNSPQQKSFSDALQKLRS</sequence>
<keyword evidence="2" id="KW-1185">Reference proteome</keyword>
<name>A0A0R3L5G6_9BRAD</name>